<name>A0A2R6PJ51_9APHY</name>
<reference evidence="2 3" key="1">
    <citation type="submission" date="2018-02" db="EMBL/GenBank/DDBJ databases">
        <title>Genome sequence of the basidiomycete white-rot fungus Phlebia centrifuga.</title>
        <authorList>
            <person name="Granchi Z."/>
            <person name="Peng M."/>
            <person name="de Vries R.P."/>
            <person name="Hilden K."/>
            <person name="Makela M.R."/>
            <person name="Grigoriev I."/>
            <person name="Riley R."/>
        </authorList>
    </citation>
    <scope>NUCLEOTIDE SEQUENCE [LARGE SCALE GENOMIC DNA]</scope>
    <source>
        <strain evidence="2 3">FBCC195</strain>
    </source>
</reference>
<gene>
    <name evidence="2" type="ORF">PHLCEN_2v4796</name>
</gene>
<protein>
    <submittedName>
        <fullName evidence="2">Uncharacterized protein</fullName>
    </submittedName>
</protein>
<evidence type="ECO:0000313" key="3">
    <source>
        <dbReference type="Proteomes" id="UP000186601"/>
    </source>
</evidence>
<sequence length="171" mass="19320">MPDLIPFNNNPIDDRSPKLTPQSNQEPTRTSDDDQTDESPPEPLISKSRFNQLQPQREKHPSAKVRALTDGAGITGEEFNHANNFLSANIVYATSQVGNDPANMKEALARLDCQQWMLAMVEKITRLEARNSWEYVYPPTDANLISARFVYNLKGDKHSNPTRYHAQLVAQ</sequence>
<dbReference type="EMBL" id="MLYV02000486">
    <property type="protein sequence ID" value="PSR91970.1"/>
    <property type="molecule type" value="Genomic_DNA"/>
</dbReference>
<comment type="caution">
    <text evidence="2">The sequence shown here is derived from an EMBL/GenBank/DDBJ whole genome shotgun (WGS) entry which is preliminary data.</text>
</comment>
<dbReference type="AlphaFoldDB" id="A0A2R6PJ51"/>
<dbReference type="STRING" id="98765.A0A2R6PJ51"/>
<evidence type="ECO:0000313" key="2">
    <source>
        <dbReference type="EMBL" id="PSR91970.1"/>
    </source>
</evidence>
<proteinExistence type="predicted"/>
<accession>A0A2R6PJ51</accession>
<dbReference type="OrthoDB" id="1111611at2759"/>
<evidence type="ECO:0000256" key="1">
    <source>
        <dbReference type="SAM" id="MobiDB-lite"/>
    </source>
</evidence>
<dbReference type="Proteomes" id="UP000186601">
    <property type="component" value="Unassembled WGS sequence"/>
</dbReference>
<feature type="compositionally biased region" description="Polar residues" evidence="1">
    <location>
        <begin position="19"/>
        <end position="28"/>
    </location>
</feature>
<feature type="region of interest" description="Disordered" evidence="1">
    <location>
        <begin position="1"/>
        <end position="65"/>
    </location>
</feature>
<organism evidence="2 3">
    <name type="scientific">Hermanssonia centrifuga</name>
    <dbReference type="NCBI Taxonomy" id="98765"/>
    <lineage>
        <taxon>Eukaryota</taxon>
        <taxon>Fungi</taxon>
        <taxon>Dikarya</taxon>
        <taxon>Basidiomycota</taxon>
        <taxon>Agaricomycotina</taxon>
        <taxon>Agaricomycetes</taxon>
        <taxon>Polyporales</taxon>
        <taxon>Meruliaceae</taxon>
        <taxon>Hermanssonia</taxon>
    </lineage>
</organism>
<keyword evidence="3" id="KW-1185">Reference proteome</keyword>